<protein>
    <submittedName>
        <fullName evidence="1">Uncharacterized protein</fullName>
    </submittedName>
</protein>
<dbReference type="Proteomes" id="UP000596427">
    <property type="component" value="Chromosome"/>
</dbReference>
<dbReference type="KEGG" id="xdi:EZH22_15570"/>
<reference evidence="1 2" key="1">
    <citation type="submission" date="2020-10" db="EMBL/GenBank/DDBJ databases">
        <title>Degradation of 1,4-Dioxane by Xanthobacter sp. YN2, via a Novel Group-2 Soluble Di-Iron Monooxygenase.</title>
        <authorList>
            <person name="Ma F."/>
            <person name="Wang Y."/>
            <person name="Yang J."/>
            <person name="Guo H."/>
            <person name="Su D."/>
            <person name="Yu L."/>
        </authorList>
    </citation>
    <scope>NUCLEOTIDE SEQUENCE [LARGE SCALE GENOMIC DNA]</scope>
    <source>
        <strain evidence="1 2">YN2</strain>
    </source>
</reference>
<dbReference type="EMBL" id="CP063362">
    <property type="protein sequence ID" value="QRG04603.1"/>
    <property type="molecule type" value="Genomic_DNA"/>
</dbReference>
<dbReference type="AlphaFoldDB" id="A0A974PJA5"/>
<gene>
    <name evidence="1" type="ORF">EZH22_15570</name>
</gene>
<accession>A0A974PJA5</accession>
<dbReference type="RefSeq" id="WP_203191478.1">
    <property type="nucleotide sequence ID" value="NZ_CP063362.1"/>
</dbReference>
<organism evidence="1 2">
    <name type="scientific">Xanthobacter dioxanivorans</name>
    <dbReference type="NCBI Taxonomy" id="2528964"/>
    <lineage>
        <taxon>Bacteria</taxon>
        <taxon>Pseudomonadati</taxon>
        <taxon>Pseudomonadota</taxon>
        <taxon>Alphaproteobacteria</taxon>
        <taxon>Hyphomicrobiales</taxon>
        <taxon>Xanthobacteraceae</taxon>
        <taxon>Xanthobacter</taxon>
    </lineage>
</organism>
<keyword evidence="2" id="KW-1185">Reference proteome</keyword>
<sequence length="48" mass="4732">MAKVIGGVDTMDGPEPHAARLACARAAFVPARASAAAAARRAIWGGAA</sequence>
<name>A0A974PJA5_9HYPH</name>
<proteinExistence type="predicted"/>
<evidence type="ECO:0000313" key="2">
    <source>
        <dbReference type="Proteomes" id="UP000596427"/>
    </source>
</evidence>
<evidence type="ECO:0000313" key="1">
    <source>
        <dbReference type="EMBL" id="QRG04603.1"/>
    </source>
</evidence>